<dbReference type="InterPro" id="IPR033551">
    <property type="entry name" value="DRC7/lobo"/>
</dbReference>
<evidence type="ECO:0000256" key="3">
    <source>
        <dbReference type="ARBA" id="ARBA00021303"/>
    </source>
</evidence>
<evidence type="ECO:0000256" key="5">
    <source>
        <dbReference type="ARBA" id="ARBA00022782"/>
    </source>
</evidence>
<evidence type="ECO:0000256" key="14">
    <source>
        <dbReference type="SAM" id="MobiDB-lite"/>
    </source>
</evidence>
<accession>A0AAV2TB23</accession>
<dbReference type="InterPro" id="IPR056290">
    <property type="entry name" value="CEPT76/DRC7_peptidase-like_dom"/>
</dbReference>
<evidence type="ECO:0000256" key="6">
    <source>
        <dbReference type="ARBA" id="ARBA00022846"/>
    </source>
</evidence>
<dbReference type="Proteomes" id="UP001497525">
    <property type="component" value="Unassembled WGS sequence"/>
</dbReference>
<feature type="region of interest" description="Disordered" evidence="14">
    <location>
        <begin position="1"/>
        <end position="70"/>
    </location>
</feature>
<evidence type="ECO:0000256" key="12">
    <source>
        <dbReference type="ARBA" id="ARBA00031627"/>
    </source>
</evidence>
<comment type="subcellular location">
    <subcellularLocation>
        <location evidence="1">Cytoplasm</location>
        <location evidence="1">Cytoskeleton</location>
        <location evidence="1">Flagellum axoneme</location>
    </subcellularLocation>
</comment>
<keyword evidence="6" id="KW-0282">Flagellum</keyword>
<dbReference type="PANTHER" id="PTHR35249">
    <property type="entry name" value="DYNEIN REGULATORY COMPLEX SUBUNIT 7"/>
    <property type="match status" value="1"/>
</dbReference>
<feature type="domain" description="CEP76/DRC7 peptidase-like" evidence="15">
    <location>
        <begin position="203"/>
        <end position="242"/>
    </location>
</feature>
<organism evidence="18 19">
    <name type="scientific">Calicophoron daubneyi</name>
    <name type="common">Rumen fluke</name>
    <name type="synonym">Paramphistomum daubneyi</name>
    <dbReference type="NCBI Taxonomy" id="300641"/>
    <lineage>
        <taxon>Eukaryota</taxon>
        <taxon>Metazoa</taxon>
        <taxon>Spiralia</taxon>
        <taxon>Lophotrochozoa</taxon>
        <taxon>Platyhelminthes</taxon>
        <taxon>Trematoda</taxon>
        <taxon>Digenea</taxon>
        <taxon>Plagiorchiida</taxon>
        <taxon>Pronocephalata</taxon>
        <taxon>Paramphistomoidea</taxon>
        <taxon>Paramphistomidae</taxon>
        <taxon>Calicophoron</taxon>
    </lineage>
</organism>
<dbReference type="GO" id="GO:0031514">
    <property type="term" value="C:motile cilium"/>
    <property type="evidence" value="ECO:0007669"/>
    <property type="project" value="TreeGrafter"/>
</dbReference>
<evidence type="ECO:0000259" key="15">
    <source>
        <dbReference type="Pfam" id="PF24656"/>
    </source>
</evidence>
<feature type="compositionally biased region" description="Acidic residues" evidence="14">
    <location>
        <begin position="16"/>
        <end position="25"/>
    </location>
</feature>
<dbReference type="InterPro" id="IPR056292">
    <property type="entry name" value="DRC7_C"/>
</dbReference>
<comment type="similarity">
    <text evidence="2">Belongs to the DRC7 family.</text>
</comment>
<proteinExistence type="inferred from homology"/>
<dbReference type="InterPro" id="IPR056291">
    <property type="entry name" value="MORN_DRC7"/>
</dbReference>
<keyword evidence="5" id="KW-0221">Differentiation</keyword>
<feature type="domain" description="Dynein regulatory complex subunit 7 C-terminal" evidence="17">
    <location>
        <begin position="872"/>
        <end position="978"/>
    </location>
</feature>
<sequence>MSLMNASNATYSTSNDPDEDDDEYMVDDKQLPEMVLPEEMMDEFEGGEEKEEKEEGPGEEEENEDGLKDVTDSITYRDEGIPEELKELNPVYLPRPYDMLPEKFDPDRFPPDYKTNNTKEARLLEYCENFRRQYANLCPDRTRLLLSPENECGVAKFVCTTLHPIHLSYPELYSWDGAASFVSDFLEFVPLVPSTELPKRLLSPATTVTIQKGTCFEYATLLCSLLLGVGYDAYVVSGYATRECCYMDETRLTSPYVKKTEQQKSREEETESKKYAIKPPKDLTSQYEQAFLAKQMKEEAEKKQKEIEQAEKDEEEANKPPKDPLYGLRVHAWVLVLAGKREVPEAFFIEPLTGISHPLDTPMYLGIESLWNATNYWVNMQDCSTGIAHLAYNLRDGMCWEYLLPSGCLHMKNAGELDFARTHLSEGSEMGYEGMHVHSTLNFGLASHDSTESSHIVPIPLNQSLAANPVQPFGKIQSMSGEGNQIMTHGRQLASLEDRLLLMDLPPSWTLPIQIDRQSFEKRYPGGTKTVLYKCCKVEKYAPYSQPDGLVFRLTNYQDRGRNNPVDILEEFHMRADKLLSRFTVCCTNWITEKFDHGRKTSHLAEHSFFRNQHSSQANRSMCFYSNARVDGLQRREQTPTTMKEYYVGRKDRMHYREVLFGGKVKKFGPAQVAKDTDGGALVCVTTSTQLSIDRITERFSRDTTIDADDDLAERVFYISEDRIFLTYHIGEDRIAPCTREFIKPPPSDDRRTTIQLYSDTHTTFQVNLFKKPKTQVEIYNMLISLLEQEENSKQAVRKSEAEVRAILAERSTEDLKVELEIDLFDTLRNEQAHTLRLELEKAAEAERTRRKEADLDYLAPFLAQLEIVGDRLTREQAFALREECLQDFKQRLINRANIIQARFERETDNLQKKQQWYQLNQISLSKDDEQDYIQYCNDATFRITTLESMLAKHKQTAPQKYMALERKLRSDPRLSDLLQAG</sequence>
<evidence type="ECO:0000256" key="4">
    <source>
        <dbReference type="ARBA" id="ARBA00022490"/>
    </source>
</evidence>
<feature type="compositionally biased region" description="Acidic residues" evidence="14">
    <location>
        <begin position="39"/>
        <end position="64"/>
    </location>
</feature>
<comment type="caution">
    <text evidence="18">The sequence shown here is derived from an EMBL/GenBank/DDBJ whole genome shotgun (WGS) entry which is preliminary data.</text>
</comment>
<evidence type="ECO:0000256" key="10">
    <source>
        <dbReference type="ARBA" id="ARBA00023212"/>
    </source>
</evidence>
<dbReference type="SUPFAM" id="SSF54001">
    <property type="entry name" value="Cysteine proteinases"/>
    <property type="match status" value="1"/>
</dbReference>
<name>A0AAV2TB23_CALDB</name>
<dbReference type="EMBL" id="CAXLJL010000212">
    <property type="protein sequence ID" value="CAL5134543.1"/>
    <property type="molecule type" value="Genomic_DNA"/>
</dbReference>
<dbReference type="GO" id="GO:0030154">
    <property type="term" value="P:cell differentiation"/>
    <property type="evidence" value="ECO:0007669"/>
    <property type="project" value="UniProtKB-KW"/>
</dbReference>
<evidence type="ECO:0000256" key="8">
    <source>
        <dbReference type="ARBA" id="ARBA00023054"/>
    </source>
</evidence>
<feature type="domain" description="Dynein regulatory complex subunit 7 MORN" evidence="16">
    <location>
        <begin position="525"/>
        <end position="822"/>
    </location>
</feature>
<feature type="region of interest" description="Disordered" evidence="14">
    <location>
        <begin position="257"/>
        <end position="278"/>
    </location>
</feature>
<feature type="compositionally biased region" description="Basic and acidic residues" evidence="14">
    <location>
        <begin position="258"/>
        <end position="274"/>
    </location>
</feature>
<keyword evidence="4" id="KW-0963">Cytoplasm</keyword>
<gene>
    <name evidence="18" type="ORF">CDAUBV1_LOCUS8236</name>
</gene>
<keyword evidence="10" id="KW-0206">Cytoskeleton</keyword>
<evidence type="ECO:0000256" key="2">
    <source>
        <dbReference type="ARBA" id="ARBA00010738"/>
    </source>
</evidence>
<keyword evidence="7" id="KW-0744">Spermatogenesis</keyword>
<evidence type="ECO:0000256" key="13">
    <source>
        <dbReference type="ARBA" id="ARBA00031733"/>
    </source>
</evidence>
<keyword evidence="11" id="KW-0966">Cell projection</keyword>
<protein>
    <recommendedName>
        <fullName evidence="3">Dynein regulatory complex subunit 7</fullName>
    </recommendedName>
    <alternativeName>
        <fullName evidence="12">Coiled-coil domain-containing protein 135</fullName>
    </alternativeName>
    <alternativeName>
        <fullName evidence="13">Coiled-coil domain-containing protein lobo homolog</fullName>
    </alternativeName>
</protein>
<evidence type="ECO:0000256" key="1">
    <source>
        <dbReference type="ARBA" id="ARBA00004611"/>
    </source>
</evidence>
<keyword evidence="8" id="KW-0175">Coiled coil</keyword>
<dbReference type="AlphaFoldDB" id="A0AAV2TB23"/>
<dbReference type="Pfam" id="PF24656">
    <property type="entry name" value="CEPT76_peptidase"/>
    <property type="match status" value="1"/>
</dbReference>
<dbReference type="InterPro" id="IPR038765">
    <property type="entry name" value="Papain-like_cys_pep_sf"/>
</dbReference>
<evidence type="ECO:0000313" key="19">
    <source>
        <dbReference type="Proteomes" id="UP001497525"/>
    </source>
</evidence>
<feature type="region of interest" description="Disordered" evidence="14">
    <location>
        <begin position="302"/>
        <end position="322"/>
    </location>
</feature>
<dbReference type="PANTHER" id="PTHR35249:SF2">
    <property type="entry name" value="DYNEIN REGULATORY COMPLEX SUBUNIT 7"/>
    <property type="match status" value="1"/>
</dbReference>
<evidence type="ECO:0000256" key="7">
    <source>
        <dbReference type="ARBA" id="ARBA00022871"/>
    </source>
</evidence>
<evidence type="ECO:0000313" key="18">
    <source>
        <dbReference type="EMBL" id="CAL5134543.1"/>
    </source>
</evidence>
<evidence type="ECO:0000259" key="16">
    <source>
        <dbReference type="Pfam" id="PF24667"/>
    </source>
</evidence>
<dbReference type="Pfam" id="PF24667">
    <property type="entry name" value="MORN_DRC7"/>
    <property type="match status" value="1"/>
</dbReference>
<evidence type="ECO:0000256" key="9">
    <source>
        <dbReference type="ARBA" id="ARBA00023069"/>
    </source>
</evidence>
<dbReference type="GO" id="GO:0030317">
    <property type="term" value="P:flagellated sperm motility"/>
    <property type="evidence" value="ECO:0007669"/>
    <property type="project" value="TreeGrafter"/>
</dbReference>
<dbReference type="Pfam" id="PF24671">
    <property type="entry name" value="DRC7_C"/>
    <property type="match status" value="1"/>
</dbReference>
<evidence type="ECO:0000256" key="11">
    <source>
        <dbReference type="ARBA" id="ARBA00023273"/>
    </source>
</evidence>
<feature type="compositionally biased region" description="Polar residues" evidence="14">
    <location>
        <begin position="1"/>
        <end position="15"/>
    </location>
</feature>
<reference evidence="18" key="1">
    <citation type="submission" date="2024-06" db="EMBL/GenBank/DDBJ databases">
        <authorList>
            <person name="Liu X."/>
            <person name="Lenzi L."/>
            <person name="Haldenby T S."/>
            <person name="Uol C."/>
        </authorList>
    </citation>
    <scope>NUCLEOTIDE SEQUENCE</scope>
</reference>
<keyword evidence="9" id="KW-0969">Cilium</keyword>
<evidence type="ECO:0000259" key="17">
    <source>
        <dbReference type="Pfam" id="PF24671"/>
    </source>
</evidence>
<dbReference type="GO" id="GO:0007283">
    <property type="term" value="P:spermatogenesis"/>
    <property type="evidence" value="ECO:0007669"/>
    <property type="project" value="UniProtKB-KW"/>
</dbReference>